<feature type="region of interest" description="Disordered" evidence="1">
    <location>
        <begin position="1"/>
        <end position="23"/>
    </location>
</feature>
<dbReference type="AlphaFoldDB" id="A0A151MZD5"/>
<sequence length="73" mass="8840">MFSEFSSWRPEKSKTNKKTNDLLGLKNRKSRQSLLKMMPKISFQKTSEDWNIRRCWQQTDYISFKNVPSCYEL</sequence>
<dbReference type="EMBL" id="AKHW03004488">
    <property type="protein sequence ID" value="KYO29779.1"/>
    <property type="molecule type" value="Genomic_DNA"/>
</dbReference>
<organism evidence="2 3">
    <name type="scientific">Alligator mississippiensis</name>
    <name type="common">American alligator</name>
    <dbReference type="NCBI Taxonomy" id="8496"/>
    <lineage>
        <taxon>Eukaryota</taxon>
        <taxon>Metazoa</taxon>
        <taxon>Chordata</taxon>
        <taxon>Craniata</taxon>
        <taxon>Vertebrata</taxon>
        <taxon>Euteleostomi</taxon>
        <taxon>Archelosauria</taxon>
        <taxon>Archosauria</taxon>
        <taxon>Crocodylia</taxon>
        <taxon>Alligatoridae</taxon>
        <taxon>Alligatorinae</taxon>
        <taxon>Alligator</taxon>
    </lineage>
</organism>
<accession>A0A151MZD5</accession>
<evidence type="ECO:0000313" key="3">
    <source>
        <dbReference type="Proteomes" id="UP000050525"/>
    </source>
</evidence>
<comment type="caution">
    <text evidence="2">The sequence shown here is derived from an EMBL/GenBank/DDBJ whole genome shotgun (WGS) entry which is preliminary data.</text>
</comment>
<gene>
    <name evidence="2" type="ORF">Y1Q_0023147</name>
</gene>
<feature type="compositionally biased region" description="Basic and acidic residues" evidence="1">
    <location>
        <begin position="9"/>
        <end position="20"/>
    </location>
</feature>
<keyword evidence="3" id="KW-1185">Reference proteome</keyword>
<dbReference type="Proteomes" id="UP000050525">
    <property type="component" value="Unassembled WGS sequence"/>
</dbReference>
<proteinExistence type="predicted"/>
<reference evidence="2 3" key="1">
    <citation type="journal article" date="2012" name="Genome Biol.">
        <title>Sequencing three crocodilian genomes to illuminate the evolution of archosaurs and amniotes.</title>
        <authorList>
            <person name="St John J.A."/>
            <person name="Braun E.L."/>
            <person name="Isberg S.R."/>
            <person name="Miles L.G."/>
            <person name="Chong A.Y."/>
            <person name="Gongora J."/>
            <person name="Dalzell P."/>
            <person name="Moran C."/>
            <person name="Bed'hom B."/>
            <person name="Abzhanov A."/>
            <person name="Burgess S.C."/>
            <person name="Cooksey A.M."/>
            <person name="Castoe T.A."/>
            <person name="Crawford N.G."/>
            <person name="Densmore L.D."/>
            <person name="Drew J.C."/>
            <person name="Edwards S.V."/>
            <person name="Faircloth B.C."/>
            <person name="Fujita M.K."/>
            <person name="Greenwold M.J."/>
            <person name="Hoffmann F.G."/>
            <person name="Howard J.M."/>
            <person name="Iguchi T."/>
            <person name="Janes D.E."/>
            <person name="Khan S.Y."/>
            <person name="Kohno S."/>
            <person name="de Koning A.J."/>
            <person name="Lance S.L."/>
            <person name="McCarthy F.M."/>
            <person name="McCormack J.E."/>
            <person name="Merchant M.E."/>
            <person name="Peterson D.G."/>
            <person name="Pollock D.D."/>
            <person name="Pourmand N."/>
            <person name="Raney B.J."/>
            <person name="Roessler K.A."/>
            <person name="Sanford J.R."/>
            <person name="Sawyer R.H."/>
            <person name="Schmidt C.J."/>
            <person name="Triplett E.W."/>
            <person name="Tuberville T.D."/>
            <person name="Venegas-Anaya M."/>
            <person name="Howard J.T."/>
            <person name="Jarvis E.D."/>
            <person name="Guillette L.J.Jr."/>
            <person name="Glenn T.C."/>
            <person name="Green R.E."/>
            <person name="Ray D.A."/>
        </authorList>
    </citation>
    <scope>NUCLEOTIDE SEQUENCE [LARGE SCALE GENOMIC DNA]</scope>
    <source>
        <strain evidence="2">KSC_2009_1</strain>
    </source>
</reference>
<protein>
    <submittedName>
        <fullName evidence="2">Uncharacterized protein</fullName>
    </submittedName>
</protein>
<evidence type="ECO:0000256" key="1">
    <source>
        <dbReference type="SAM" id="MobiDB-lite"/>
    </source>
</evidence>
<evidence type="ECO:0000313" key="2">
    <source>
        <dbReference type="EMBL" id="KYO29779.1"/>
    </source>
</evidence>
<name>A0A151MZD5_ALLMI</name>